<reference evidence="2" key="1">
    <citation type="journal article" date="2020" name="Stud. Mycol.">
        <title>101 Dothideomycetes genomes: a test case for predicting lifestyles and emergence of pathogens.</title>
        <authorList>
            <person name="Haridas S."/>
            <person name="Albert R."/>
            <person name="Binder M."/>
            <person name="Bloem J."/>
            <person name="Labutti K."/>
            <person name="Salamov A."/>
            <person name="Andreopoulos B."/>
            <person name="Baker S."/>
            <person name="Barry K."/>
            <person name="Bills G."/>
            <person name="Bluhm B."/>
            <person name="Cannon C."/>
            <person name="Castanera R."/>
            <person name="Culley D."/>
            <person name="Daum C."/>
            <person name="Ezra D."/>
            <person name="Gonzalez J."/>
            <person name="Henrissat B."/>
            <person name="Kuo A."/>
            <person name="Liang C."/>
            <person name="Lipzen A."/>
            <person name="Lutzoni F."/>
            <person name="Magnuson J."/>
            <person name="Mondo S."/>
            <person name="Nolan M."/>
            <person name="Ohm R."/>
            <person name="Pangilinan J."/>
            <person name="Park H.-J."/>
            <person name="Ramirez L."/>
            <person name="Alfaro M."/>
            <person name="Sun H."/>
            <person name="Tritt A."/>
            <person name="Yoshinaga Y."/>
            <person name="Zwiers L.-H."/>
            <person name="Turgeon B."/>
            <person name="Goodwin S."/>
            <person name="Spatafora J."/>
            <person name="Crous P."/>
            <person name="Grigoriev I."/>
        </authorList>
    </citation>
    <scope>NUCLEOTIDE SEQUENCE</scope>
    <source>
        <strain evidence="2">CBS 119925</strain>
    </source>
</reference>
<dbReference type="EMBL" id="MU006572">
    <property type="protein sequence ID" value="KAF2747640.1"/>
    <property type="molecule type" value="Genomic_DNA"/>
</dbReference>
<organism evidence="2 3">
    <name type="scientific">Sporormia fimetaria CBS 119925</name>
    <dbReference type="NCBI Taxonomy" id="1340428"/>
    <lineage>
        <taxon>Eukaryota</taxon>
        <taxon>Fungi</taxon>
        <taxon>Dikarya</taxon>
        <taxon>Ascomycota</taxon>
        <taxon>Pezizomycotina</taxon>
        <taxon>Dothideomycetes</taxon>
        <taxon>Pleosporomycetidae</taxon>
        <taxon>Pleosporales</taxon>
        <taxon>Sporormiaceae</taxon>
        <taxon>Sporormia</taxon>
    </lineage>
</organism>
<evidence type="ECO:0000313" key="2">
    <source>
        <dbReference type="EMBL" id="KAF2747640.1"/>
    </source>
</evidence>
<dbReference type="Proteomes" id="UP000799440">
    <property type="component" value="Unassembled WGS sequence"/>
</dbReference>
<dbReference type="AlphaFoldDB" id="A0A6A6VDI1"/>
<keyword evidence="3" id="KW-1185">Reference proteome</keyword>
<name>A0A6A6VDI1_9PLEO</name>
<proteinExistence type="predicted"/>
<sequence length="187" mass="21281">MNIRSGLLFDNQWVPIVNLNPWECGDPTLTDLFSGHERPQKLLHYRSGRWLKGRNRILSVLVESEAFQTPVVPNDPHPFNNLQIRVSGAVIFRPEHVAVEILKDTTLSQQKKGHLDIVITLAPHDVDDYVAIHRRCFGPTYWSQRNMSYAFAKWKTLVSRKACRASNLSSGNAHPRAITLSSTPSMR</sequence>
<accession>A0A6A6VDI1</accession>
<protein>
    <submittedName>
        <fullName evidence="2">Uncharacterized protein</fullName>
    </submittedName>
</protein>
<gene>
    <name evidence="2" type="ORF">M011DRAFT_49923</name>
</gene>
<evidence type="ECO:0000256" key="1">
    <source>
        <dbReference type="SAM" id="MobiDB-lite"/>
    </source>
</evidence>
<feature type="region of interest" description="Disordered" evidence="1">
    <location>
        <begin position="167"/>
        <end position="187"/>
    </location>
</feature>
<evidence type="ECO:0000313" key="3">
    <source>
        <dbReference type="Proteomes" id="UP000799440"/>
    </source>
</evidence>